<keyword evidence="1" id="KW-1185">Reference proteome</keyword>
<evidence type="ECO:0000313" key="1">
    <source>
        <dbReference type="Proteomes" id="UP000050640"/>
    </source>
</evidence>
<name>A0A0R3S171_9BILA</name>
<dbReference type="Proteomes" id="UP000050640">
    <property type="component" value="Unplaced"/>
</dbReference>
<dbReference type="STRING" id="1147741.A0A0R3S171"/>
<reference evidence="2" key="1">
    <citation type="submission" date="2017-02" db="UniProtKB">
        <authorList>
            <consortium name="WormBaseParasite"/>
        </authorList>
    </citation>
    <scope>IDENTIFICATION</scope>
</reference>
<accession>A0A0R3S171</accession>
<dbReference type="AlphaFoldDB" id="A0A0R3S171"/>
<organism evidence="1 2">
    <name type="scientific">Elaeophora elaphi</name>
    <dbReference type="NCBI Taxonomy" id="1147741"/>
    <lineage>
        <taxon>Eukaryota</taxon>
        <taxon>Metazoa</taxon>
        <taxon>Ecdysozoa</taxon>
        <taxon>Nematoda</taxon>
        <taxon>Chromadorea</taxon>
        <taxon>Rhabditida</taxon>
        <taxon>Spirurina</taxon>
        <taxon>Spiruromorpha</taxon>
        <taxon>Filarioidea</taxon>
        <taxon>Onchocercidae</taxon>
        <taxon>Elaeophora</taxon>
    </lineage>
</organism>
<evidence type="ECO:0000313" key="2">
    <source>
        <dbReference type="WBParaSite" id="EEL_0000840201-mRNA-1"/>
    </source>
</evidence>
<proteinExistence type="predicted"/>
<protein>
    <submittedName>
        <fullName evidence="2">Bm9817</fullName>
    </submittedName>
</protein>
<sequence length="181" mass="20689">MKQLTADSGRWIASKNGQNAVFSQRQLSGRFSAASIINLLNNIMHILSRNRSNLASSSNQYTRQSPMKRNWNLKRFFESVNATNDYSQKRQPLAHLDTGGSNFDRFIVSERRNDNPILDWIVGKFSKRGLDWSSGNLRLVNVQGNSILGSDLIVHDRSVEIPLKQWLYFLNSILKPSSKYT</sequence>
<dbReference type="WBParaSite" id="EEL_0000840201-mRNA-1">
    <property type="protein sequence ID" value="EEL_0000840201-mRNA-1"/>
    <property type="gene ID" value="EEL_0000840201"/>
</dbReference>